<accession>A0A9P5Z9P0</accession>
<evidence type="ECO:0000313" key="2">
    <source>
        <dbReference type="EMBL" id="KAF9483679.1"/>
    </source>
</evidence>
<dbReference type="Proteomes" id="UP000807469">
    <property type="component" value="Unassembled WGS sequence"/>
</dbReference>
<feature type="region of interest" description="Disordered" evidence="1">
    <location>
        <begin position="172"/>
        <end position="295"/>
    </location>
</feature>
<comment type="caution">
    <text evidence="2">The sequence shown here is derived from an EMBL/GenBank/DDBJ whole genome shotgun (WGS) entry which is preliminary data.</text>
</comment>
<organism evidence="2 3">
    <name type="scientific">Pholiota conissans</name>
    <dbReference type="NCBI Taxonomy" id="109636"/>
    <lineage>
        <taxon>Eukaryota</taxon>
        <taxon>Fungi</taxon>
        <taxon>Dikarya</taxon>
        <taxon>Basidiomycota</taxon>
        <taxon>Agaricomycotina</taxon>
        <taxon>Agaricomycetes</taxon>
        <taxon>Agaricomycetidae</taxon>
        <taxon>Agaricales</taxon>
        <taxon>Agaricineae</taxon>
        <taxon>Strophariaceae</taxon>
        <taxon>Pholiota</taxon>
    </lineage>
</organism>
<proteinExistence type="predicted"/>
<feature type="region of interest" description="Disordered" evidence="1">
    <location>
        <begin position="1"/>
        <end position="25"/>
    </location>
</feature>
<feature type="compositionally biased region" description="Low complexity" evidence="1">
    <location>
        <begin position="235"/>
        <end position="245"/>
    </location>
</feature>
<feature type="region of interest" description="Disordered" evidence="1">
    <location>
        <begin position="110"/>
        <end position="139"/>
    </location>
</feature>
<gene>
    <name evidence="2" type="ORF">BDN70DRAFT_873525</name>
</gene>
<feature type="compositionally biased region" description="Basic residues" evidence="1">
    <location>
        <begin position="1"/>
        <end position="11"/>
    </location>
</feature>
<keyword evidence="3" id="KW-1185">Reference proteome</keyword>
<dbReference type="AlphaFoldDB" id="A0A9P5Z9P0"/>
<evidence type="ECO:0000256" key="1">
    <source>
        <dbReference type="SAM" id="MobiDB-lite"/>
    </source>
</evidence>
<evidence type="ECO:0000313" key="3">
    <source>
        <dbReference type="Proteomes" id="UP000807469"/>
    </source>
</evidence>
<dbReference type="EMBL" id="MU155151">
    <property type="protein sequence ID" value="KAF9483679.1"/>
    <property type="molecule type" value="Genomic_DNA"/>
</dbReference>
<protein>
    <submittedName>
        <fullName evidence="2">Uncharacterized protein</fullName>
    </submittedName>
</protein>
<feature type="compositionally biased region" description="Polar residues" evidence="1">
    <location>
        <begin position="172"/>
        <end position="181"/>
    </location>
</feature>
<feature type="region of interest" description="Disordered" evidence="1">
    <location>
        <begin position="52"/>
        <end position="96"/>
    </location>
</feature>
<feature type="compositionally biased region" description="Basic residues" evidence="1">
    <location>
        <begin position="285"/>
        <end position="295"/>
    </location>
</feature>
<reference evidence="2" key="1">
    <citation type="submission" date="2020-11" db="EMBL/GenBank/DDBJ databases">
        <authorList>
            <consortium name="DOE Joint Genome Institute"/>
            <person name="Ahrendt S."/>
            <person name="Riley R."/>
            <person name="Andreopoulos W."/>
            <person name="Labutti K."/>
            <person name="Pangilinan J."/>
            <person name="Ruiz-Duenas F.J."/>
            <person name="Barrasa J.M."/>
            <person name="Sanchez-Garcia M."/>
            <person name="Camarero S."/>
            <person name="Miyauchi S."/>
            <person name="Serrano A."/>
            <person name="Linde D."/>
            <person name="Babiker R."/>
            <person name="Drula E."/>
            <person name="Ayuso-Fernandez I."/>
            <person name="Pacheco R."/>
            <person name="Padilla G."/>
            <person name="Ferreira P."/>
            <person name="Barriuso J."/>
            <person name="Kellner H."/>
            <person name="Castanera R."/>
            <person name="Alfaro M."/>
            <person name="Ramirez L."/>
            <person name="Pisabarro A.G."/>
            <person name="Kuo A."/>
            <person name="Tritt A."/>
            <person name="Lipzen A."/>
            <person name="He G."/>
            <person name="Yan M."/>
            <person name="Ng V."/>
            <person name="Cullen D."/>
            <person name="Martin F."/>
            <person name="Rosso M.-N."/>
            <person name="Henrissat B."/>
            <person name="Hibbett D."/>
            <person name="Martinez A.T."/>
            <person name="Grigoriev I.V."/>
        </authorList>
    </citation>
    <scope>NUCLEOTIDE SEQUENCE</scope>
    <source>
        <strain evidence="2">CIRM-BRFM 674</strain>
    </source>
</reference>
<name>A0A9P5Z9P0_9AGAR</name>
<feature type="compositionally biased region" description="Polar residues" evidence="1">
    <location>
        <begin position="120"/>
        <end position="137"/>
    </location>
</feature>
<sequence length="295" mass="31045">MLKRKLLRHAPRPQSAANNSTGGLQCTNSVSVQAKVAKKVLPSASVDSVAGAAPRTEVMGDGRGQGQVQRQEGSVCAGSNARAGDAGVGSGDRKRFPNFKKVVQPSVNQVAAGQNGACGRQTSTSRGNNGKNTTQPLASIPVNAGGAAQADRARAASMSNIYLGAYAPTAAPNNLASTTWRPQPLDDSMTAPTKDPRITAREAAVANATLQERQRQIEQVEQEQQRAAAIRDPRQQQQQQQYRQQVPTPPPSASPTENRPIIGAQGGRGRALSRSGSDYNAALHPSKRPRHPSGL</sequence>
<feature type="compositionally biased region" description="Polar residues" evidence="1">
    <location>
        <begin position="15"/>
        <end position="25"/>
    </location>
</feature>